<dbReference type="EMBL" id="BAAAYX010000002">
    <property type="protein sequence ID" value="GAA3694198.1"/>
    <property type="molecule type" value="Genomic_DNA"/>
</dbReference>
<dbReference type="InterPro" id="IPR011990">
    <property type="entry name" value="TPR-like_helical_dom_sf"/>
</dbReference>
<dbReference type="Proteomes" id="UP001500051">
    <property type="component" value="Unassembled WGS sequence"/>
</dbReference>
<evidence type="ECO:0000259" key="1">
    <source>
        <dbReference type="Pfam" id="PF12770"/>
    </source>
</evidence>
<evidence type="ECO:0000313" key="3">
    <source>
        <dbReference type="Proteomes" id="UP001500051"/>
    </source>
</evidence>
<feature type="domain" description="CHAT" evidence="1">
    <location>
        <begin position="629"/>
        <end position="851"/>
    </location>
</feature>
<evidence type="ECO:0000313" key="2">
    <source>
        <dbReference type="EMBL" id="GAA3694198.1"/>
    </source>
</evidence>
<gene>
    <name evidence="2" type="ORF">GCM10022204_07480</name>
</gene>
<dbReference type="Gene3D" id="1.25.40.10">
    <property type="entry name" value="Tetratricopeptide repeat domain"/>
    <property type="match status" value="2"/>
</dbReference>
<name>A0ABP7CPI4_9ACTN</name>
<accession>A0ABP7CPI4</accession>
<dbReference type="Pfam" id="PF12770">
    <property type="entry name" value="CHAT"/>
    <property type="match status" value="1"/>
</dbReference>
<proteinExistence type="predicted"/>
<protein>
    <submittedName>
        <fullName evidence="2">CHAT domain-containing protein</fullName>
    </submittedName>
</protein>
<organism evidence="2 3">
    <name type="scientific">Microlunatus aurantiacus</name>
    <dbReference type="NCBI Taxonomy" id="446786"/>
    <lineage>
        <taxon>Bacteria</taxon>
        <taxon>Bacillati</taxon>
        <taxon>Actinomycetota</taxon>
        <taxon>Actinomycetes</taxon>
        <taxon>Propionibacteriales</taxon>
        <taxon>Propionibacteriaceae</taxon>
        <taxon>Microlunatus</taxon>
    </lineage>
</organism>
<comment type="caution">
    <text evidence="2">The sequence shown here is derived from an EMBL/GenBank/DDBJ whole genome shotgun (WGS) entry which is preliminary data.</text>
</comment>
<dbReference type="RefSeq" id="WP_344810929.1">
    <property type="nucleotide sequence ID" value="NZ_BAAAYX010000002.1"/>
</dbReference>
<sequence length="872" mass="92830">MSPHATVADAGSDPSLIRATALHQRAVQENAGGHAARAEQLLRRGLEATNAAGDHTVDGCRDERCRTVSRLLATLAKSTVEIHGLEPALVIMNRALEWSECLGDPELTAFLVSQRALILFRGGRLAEAELDFAAAIENIHASGRDLVRLLLNRGALFVEIGNLPGARADLSRAASLSRQLEYRLFEHVALHNLGCLEFTAGDLPRALRLMHEGMELDGETQQGIAHLDRSRVLLAAGLPEEADAALAEAADLFRRDRCWQDLGEVDLTRAEVALLTGHVDDARKLAGRARDRFRRHGNDRWRRAAELVLLHADLAGGRPAARLLPHASRLAAEFAAEGFAGQARTALLLAAELELDLDRPSAADEMLHRVGPVGEGDPIAVRLHSRLVRAELLERGHRLPQARRQVAHGLRELAAYQAQFGGVDLQSASAVHGRRLATHDLDLAVRSGRPGSVLAAVERSRAVSGRIRPVTPPADDRAAELLAELRRKVEAASATTTTDPASAAADTGPTIADLQTELRSRAWLTSGSRAWQPPARLRDLRTAAADLDVDLVTITQLRGRLGAVLLPAEGPLRLVELGDAETVRGWHRRVSADLDVLANAGLPPAMTATVTRSLRHGAAELGRLLAPALPTGDRPVVISPPSTLLALPWPLLPALAGRPVSITPSLSGWYRAHLSLRPRAPAPGGRSAVIEGWSVTAVAGPGLPRARTEAATVAGTWSPYADAVHLATASSADLLEAMGTGRLVHVAAHGVHRGQNPMFSSLSLTGGPVFAYELDQRGRAPEHVVLSACDVGRSTVRAGEEALGLTSVLLQLGTAAVVAGVARVHDDAAADVMQRYHAELARGRDAAEALALVTDQVDHPSPFVCFGTAWSA</sequence>
<keyword evidence="3" id="KW-1185">Reference proteome</keyword>
<dbReference type="SUPFAM" id="SSF48452">
    <property type="entry name" value="TPR-like"/>
    <property type="match status" value="2"/>
</dbReference>
<dbReference type="InterPro" id="IPR024983">
    <property type="entry name" value="CHAT_dom"/>
</dbReference>
<reference evidence="3" key="1">
    <citation type="journal article" date="2019" name="Int. J. Syst. Evol. Microbiol.">
        <title>The Global Catalogue of Microorganisms (GCM) 10K type strain sequencing project: providing services to taxonomists for standard genome sequencing and annotation.</title>
        <authorList>
            <consortium name="The Broad Institute Genomics Platform"/>
            <consortium name="The Broad Institute Genome Sequencing Center for Infectious Disease"/>
            <person name="Wu L."/>
            <person name="Ma J."/>
        </authorList>
    </citation>
    <scope>NUCLEOTIDE SEQUENCE [LARGE SCALE GENOMIC DNA]</scope>
    <source>
        <strain evidence="3">JCM 16548</strain>
    </source>
</reference>